<feature type="region of interest" description="Disordered" evidence="1">
    <location>
        <begin position="1"/>
        <end position="50"/>
    </location>
</feature>
<comment type="caution">
    <text evidence="2">The sequence shown here is derived from an EMBL/GenBank/DDBJ whole genome shotgun (WGS) entry which is preliminary data.</text>
</comment>
<evidence type="ECO:0000256" key="1">
    <source>
        <dbReference type="SAM" id="MobiDB-lite"/>
    </source>
</evidence>
<feature type="compositionally biased region" description="Polar residues" evidence="1">
    <location>
        <begin position="431"/>
        <end position="442"/>
    </location>
</feature>
<feature type="region of interest" description="Disordered" evidence="1">
    <location>
        <begin position="99"/>
        <end position="149"/>
    </location>
</feature>
<gene>
    <name evidence="2" type="ORF">PsYK624_148980</name>
</gene>
<proteinExistence type="predicted"/>
<organism evidence="2 3">
    <name type="scientific">Phanerochaete sordida</name>
    <dbReference type="NCBI Taxonomy" id="48140"/>
    <lineage>
        <taxon>Eukaryota</taxon>
        <taxon>Fungi</taxon>
        <taxon>Dikarya</taxon>
        <taxon>Basidiomycota</taxon>
        <taxon>Agaricomycotina</taxon>
        <taxon>Agaricomycetes</taxon>
        <taxon>Polyporales</taxon>
        <taxon>Phanerochaetaceae</taxon>
        <taxon>Phanerochaete</taxon>
    </lineage>
</organism>
<sequence>MLWPWDRRDAESGLPGEGAYDYGRFGAPSNEQKEQKDRVDGELPDPRFTGRSYAERQLANGLYDIPITASPFRPVPLPHMETIPDLAPELGLLQVANYVPGDMSSDDGSRANSRQGVIGDVQPQPTASPAEQWSVYGPDDGFKNPWSPLRVKSREGLGIVAEKDVTDAPAEDEAPKAEEHVGPPAPQDSWAASFRSNIAHAFQAVVGSASRASLASTTHAHDTDGQQTAPAENPFDDPTSSMISLPGVEVTSDDPTPRCTECLSPNDTAVIAPSGEPQCLCEWLKQKQLPLPPSMQSHTHLAVPSPAPPSPHAVSPLSRYSPSGSAQGSPGTFALPRIPTSRRGSQSSLQEAIDVKRLHRGRSKRAMGTPRTPRTPRPTTTPLVRAASTCTVGSDMSRCDSTASTSSGPLSDQEQFAVRLLKERRKRVADSQRTAARQSLSRPSVRLGSKRRRKTGPRTPETEESVV</sequence>
<feature type="region of interest" description="Disordered" evidence="1">
    <location>
        <begin position="164"/>
        <end position="190"/>
    </location>
</feature>
<evidence type="ECO:0000313" key="2">
    <source>
        <dbReference type="EMBL" id="GJE98663.1"/>
    </source>
</evidence>
<feature type="compositionally biased region" description="Polar residues" evidence="1">
    <location>
        <begin position="388"/>
        <end position="414"/>
    </location>
</feature>
<protein>
    <submittedName>
        <fullName evidence="2">Uncharacterized protein</fullName>
    </submittedName>
</protein>
<name>A0A9P3GPE8_9APHY</name>
<accession>A0A9P3GPE8</accession>
<dbReference type="Proteomes" id="UP000703269">
    <property type="component" value="Unassembled WGS sequence"/>
</dbReference>
<keyword evidence="3" id="KW-1185">Reference proteome</keyword>
<feature type="region of interest" description="Disordered" evidence="1">
    <location>
        <begin position="216"/>
        <end position="256"/>
    </location>
</feature>
<dbReference type="OrthoDB" id="3061923at2759"/>
<feature type="compositionally biased region" description="Low complexity" evidence="1">
    <location>
        <begin position="369"/>
        <end position="382"/>
    </location>
</feature>
<dbReference type="AlphaFoldDB" id="A0A9P3GPE8"/>
<feature type="compositionally biased region" description="Basic and acidic residues" evidence="1">
    <location>
        <begin position="31"/>
        <end position="45"/>
    </location>
</feature>
<dbReference type="EMBL" id="BPQB01000092">
    <property type="protein sequence ID" value="GJE98663.1"/>
    <property type="molecule type" value="Genomic_DNA"/>
</dbReference>
<feature type="region of interest" description="Disordered" evidence="1">
    <location>
        <begin position="292"/>
        <end position="467"/>
    </location>
</feature>
<reference evidence="2 3" key="1">
    <citation type="submission" date="2021-08" db="EMBL/GenBank/DDBJ databases">
        <title>Draft Genome Sequence of Phanerochaete sordida strain YK-624.</title>
        <authorList>
            <person name="Mori T."/>
            <person name="Dohra H."/>
            <person name="Suzuki T."/>
            <person name="Kawagishi H."/>
            <person name="Hirai H."/>
        </authorList>
    </citation>
    <scope>NUCLEOTIDE SEQUENCE [LARGE SCALE GENOMIC DNA]</scope>
    <source>
        <strain evidence="2 3">YK-624</strain>
    </source>
</reference>
<feature type="compositionally biased region" description="Polar residues" evidence="1">
    <location>
        <begin position="320"/>
        <end position="330"/>
    </location>
</feature>
<evidence type="ECO:0000313" key="3">
    <source>
        <dbReference type="Proteomes" id="UP000703269"/>
    </source>
</evidence>
<feature type="compositionally biased region" description="Basic and acidic residues" evidence="1">
    <location>
        <begin position="1"/>
        <end position="11"/>
    </location>
</feature>